<dbReference type="AlphaFoldDB" id="A0A444C5R3"/>
<accession>A0A444C5R3</accession>
<evidence type="ECO:0000313" key="1">
    <source>
        <dbReference type="EMBL" id="RZR73405.1"/>
    </source>
</evidence>
<reference evidence="1" key="1">
    <citation type="journal article" date="2018" name="Data Brief">
        <title>Genome sequence data from 17 accessions of Ensete ventricosum, a staple food crop for millions in Ethiopia.</title>
        <authorList>
            <person name="Yemataw Z."/>
            <person name="Muzemil S."/>
            <person name="Ambachew D."/>
            <person name="Tripathi L."/>
            <person name="Tesfaye K."/>
            <person name="Chala A."/>
            <person name="Farbos A."/>
            <person name="O'Neill P."/>
            <person name="Moore K."/>
            <person name="Grant M."/>
            <person name="Studholme D.J."/>
        </authorList>
    </citation>
    <scope>NUCLEOTIDE SEQUENCE [LARGE SCALE GENOMIC DNA]</scope>
    <source>
        <tissue evidence="1">Leaf</tissue>
    </source>
</reference>
<proteinExistence type="predicted"/>
<name>A0A444C5R3_ENSVE</name>
<organism evidence="1">
    <name type="scientific">Ensete ventricosum</name>
    <name type="common">Abyssinian banana</name>
    <name type="synonym">Musa ensete</name>
    <dbReference type="NCBI Taxonomy" id="4639"/>
    <lineage>
        <taxon>Eukaryota</taxon>
        <taxon>Viridiplantae</taxon>
        <taxon>Streptophyta</taxon>
        <taxon>Embryophyta</taxon>
        <taxon>Tracheophyta</taxon>
        <taxon>Spermatophyta</taxon>
        <taxon>Magnoliopsida</taxon>
        <taxon>Liliopsida</taxon>
        <taxon>Zingiberales</taxon>
        <taxon>Musaceae</taxon>
        <taxon>Ensete</taxon>
    </lineage>
</organism>
<dbReference type="EMBL" id="KV875907">
    <property type="protein sequence ID" value="RZR73405.1"/>
    <property type="molecule type" value="Genomic_DNA"/>
</dbReference>
<dbReference type="Proteomes" id="UP000290560">
    <property type="component" value="Unassembled WGS sequence"/>
</dbReference>
<protein>
    <submittedName>
        <fullName evidence="1">Uncharacterized protein</fullName>
    </submittedName>
</protein>
<gene>
    <name evidence="1" type="ORF">BHM03_00023721</name>
</gene>
<sequence length="83" mass="9152">MTGQDQVWASGQGSNDVVGVCREFARSSLKESGSSMGTHQRKTIRLTVRMSEAVGLAGVYRLYPAFLSVFEFQLYSSEAKWGL</sequence>